<dbReference type="KEGG" id="nao:Y958_11650"/>
<feature type="compositionally biased region" description="Low complexity" evidence="1">
    <location>
        <begin position="1"/>
        <end position="27"/>
    </location>
</feature>
<evidence type="ECO:0000313" key="2">
    <source>
        <dbReference type="EMBL" id="ASG21410.1"/>
    </source>
</evidence>
<sequence length="78" mass="8120">MSDPDVAADAVDVGAVEGGAAPPEAGPTDLTPESVATLRAWRERYCRDSALSRDTPALNLVSALLRQVEDVLLTVEGA</sequence>
<dbReference type="RefSeq" id="WP_088872114.1">
    <property type="nucleotide sequence ID" value="NZ_CP022110.1"/>
</dbReference>
<reference evidence="2 3" key="1">
    <citation type="submission" date="2017-06" db="EMBL/GenBank/DDBJ databases">
        <title>Complete genome sequence of Nitrospirillum amazonense strain CBAmC, an endophytic nitrogen-fixing and plant growth-promoting bacterium, isolated from sugarcane.</title>
        <authorList>
            <person name="Schwab S."/>
            <person name="dos Santos Teixeira K.R."/>
            <person name="Simoes Araujo J.L."/>
            <person name="Soares Vidal M."/>
            <person name="Borges de Freitas H.R."/>
            <person name="Rivello Crivelaro A.L."/>
            <person name="Bueno de Camargo Nunes A."/>
            <person name="dos Santos C.M."/>
            <person name="Palmeira da Silva Rosa D."/>
            <person name="da Silva Padilha D."/>
            <person name="da Silva E."/>
            <person name="Araujo Terra L."/>
            <person name="Soares Mendes V."/>
            <person name="Farinelli L."/>
            <person name="Magalhaes Cruz L."/>
            <person name="Baldani J.I."/>
        </authorList>
    </citation>
    <scope>NUCLEOTIDE SEQUENCE [LARGE SCALE GENOMIC DNA]</scope>
    <source>
        <strain evidence="2 3">CBAmC</strain>
    </source>
</reference>
<name>A0A248JSB8_9PROT</name>
<gene>
    <name evidence="2" type="ORF">Y958_11650</name>
</gene>
<evidence type="ECO:0000256" key="1">
    <source>
        <dbReference type="SAM" id="MobiDB-lite"/>
    </source>
</evidence>
<accession>A0A248JSB8</accession>
<protein>
    <submittedName>
        <fullName evidence="2">Uncharacterized protein</fullName>
    </submittedName>
</protein>
<dbReference type="EMBL" id="CP022110">
    <property type="protein sequence ID" value="ASG21410.1"/>
    <property type="molecule type" value="Genomic_DNA"/>
</dbReference>
<evidence type="ECO:0000313" key="3">
    <source>
        <dbReference type="Proteomes" id="UP000197153"/>
    </source>
</evidence>
<keyword evidence="3" id="KW-1185">Reference proteome</keyword>
<organism evidence="2 3">
    <name type="scientific">Nitrospirillum viridazoti CBAmc</name>
    <dbReference type="NCBI Taxonomy" id="1441467"/>
    <lineage>
        <taxon>Bacteria</taxon>
        <taxon>Pseudomonadati</taxon>
        <taxon>Pseudomonadota</taxon>
        <taxon>Alphaproteobacteria</taxon>
        <taxon>Rhodospirillales</taxon>
        <taxon>Azospirillaceae</taxon>
        <taxon>Nitrospirillum</taxon>
        <taxon>Nitrospirillum viridazoti</taxon>
    </lineage>
</organism>
<feature type="region of interest" description="Disordered" evidence="1">
    <location>
        <begin position="1"/>
        <end position="33"/>
    </location>
</feature>
<dbReference type="AlphaFoldDB" id="A0A248JSB8"/>
<proteinExistence type="predicted"/>
<dbReference type="Proteomes" id="UP000197153">
    <property type="component" value="Chromosome 1"/>
</dbReference>